<comment type="caution">
    <text evidence="5">The sequence shown here is derived from an EMBL/GenBank/DDBJ whole genome shotgun (WGS) entry which is preliminary data.</text>
</comment>
<dbReference type="AlphaFoldDB" id="A0A2G2WLA8"/>
<keyword evidence="1" id="KW-0646">Protease inhibitor</keyword>
<accession>A0A2G2WLA8</accession>
<dbReference type="PANTHER" id="PTHR47364:SF19">
    <property type="entry name" value="CYSTEINE PROTEINASE INHIBITOR 1-LIKE"/>
    <property type="match status" value="1"/>
</dbReference>
<dbReference type="CDD" id="cd00042">
    <property type="entry name" value="CY"/>
    <property type="match status" value="1"/>
</dbReference>
<dbReference type="GO" id="GO:0004869">
    <property type="term" value="F:cysteine-type endopeptidase inhibitor activity"/>
    <property type="evidence" value="ECO:0007669"/>
    <property type="project" value="UniProtKB-KW"/>
</dbReference>
<dbReference type="Gene3D" id="3.10.450.10">
    <property type="match status" value="1"/>
</dbReference>
<evidence type="ECO:0000259" key="4">
    <source>
        <dbReference type="SMART" id="SM00043"/>
    </source>
</evidence>
<keyword evidence="2" id="KW-0789">Thiol protease inhibitor</keyword>
<dbReference type="Pfam" id="PF16845">
    <property type="entry name" value="SQAPI"/>
    <property type="match status" value="1"/>
</dbReference>
<evidence type="ECO:0000256" key="2">
    <source>
        <dbReference type="ARBA" id="ARBA00022704"/>
    </source>
</evidence>
<name>A0A2G2WLA8_CAPBA</name>
<proteinExistence type="predicted"/>
<dbReference type="EMBL" id="MLFT02000006">
    <property type="protein sequence ID" value="PHT46025.1"/>
    <property type="molecule type" value="Genomic_DNA"/>
</dbReference>
<evidence type="ECO:0000256" key="1">
    <source>
        <dbReference type="ARBA" id="ARBA00022690"/>
    </source>
</evidence>
<dbReference type="OrthoDB" id="2016588at2759"/>
<dbReference type="Proteomes" id="UP000224567">
    <property type="component" value="Unassembled WGS sequence"/>
</dbReference>
<sequence length="125" mass="14468">MAIKFNPIHWTLLVVIATILLYFSDAQDCPKKVIFGGWKPITNLTDPEVVEIGKFIMDEHNKEAKTKLEFQEIIKGESQDVVGKNYRLVINAKDCDSLHNYLAVVWDLPWQKIRKLTSFEEYNVA</sequence>
<dbReference type="InterPro" id="IPR046350">
    <property type="entry name" value="Cystatin_sf"/>
</dbReference>
<organism evidence="5 6">
    <name type="scientific">Capsicum baccatum</name>
    <name type="common">Peruvian pepper</name>
    <dbReference type="NCBI Taxonomy" id="33114"/>
    <lineage>
        <taxon>Eukaryota</taxon>
        <taxon>Viridiplantae</taxon>
        <taxon>Streptophyta</taxon>
        <taxon>Embryophyta</taxon>
        <taxon>Tracheophyta</taxon>
        <taxon>Spermatophyta</taxon>
        <taxon>Magnoliopsida</taxon>
        <taxon>eudicotyledons</taxon>
        <taxon>Gunneridae</taxon>
        <taxon>Pentapetalae</taxon>
        <taxon>asterids</taxon>
        <taxon>lamiids</taxon>
        <taxon>Solanales</taxon>
        <taxon>Solanaceae</taxon>
        <taxon>Solanoideae</taxon>
        <taxon>Capsiceae</taxon>
        <taxon>Capsicum</taxon>
    </lineage>
</organism>
<dbReference type="PANTHER" id="PTHR47364">
    <property type="entry name" value="CYSTEINE PROTEINASE INHIBITOR 5"/>
    <property type="match status" value="1"/>
</dbReference>
<gene>
    <name evidence="5" type="ORF">CQW23_15183</name>
</gene>
<dbReference type="SUPFAM" id="SSF54403">
    <property type="entry name" value="Cystatin/monellin"/>
    <property type="match status" value="1"/>
</dbReference>
<feature type="domain" description="Cystatin" evidence="4">
    <location>
        <begin position="33"/>
        <end position="122"/>
    </location>
</feature>
<evidence type="ECO:0000313" key="6">
    <source>
        <dbReference type="Proteomes" id="UP000224567"/>
    </source>
</evidence>
<dbReference type="InterPro" id="IPR000010">
    <property type="entry name" value="Cystatin_dom"/>
</dbReference>
<evidence type="ECO:0000256" key="3">
    <source>
        <dbReference type="SAM" id="SignalP"/>
    </source>
</evidence>
<dbReference type="SMART" id="SM00043">
    <property type="entry name" value="CY"/>
    <property type="match status" value="1"/>
</dbReference>
<keyword evidence="6" id="KW-1185">Reference proteome</keyword>
<feature type="chain" id="PRO_5018628777" evidence="3">
    <location>
        <begin position="27"/>
        <end position="125"/>
    </location>
</feature>
<keyword evidence="3" id="KW-0732">Signal</keyword>
<protein>
    <submittedName>
        <fullName evidence="5">Cysteine proteinase inhibitor 5</fullName>
    </submittedName>
</protein>
<feature type="signal peptide" evidence="3">
    <location>
        <begin position="1"/>
        <end position="26"/>
    </location>
</feature>
<dbReference type="STRING" id="33114.A0A2G2WLA8"/>
<reference evidence="6" key="2">
    <citation type="journal article" date="2017" name="J. Anim. Genet.">
        <title>Multiple reference genome sequences of hot pepper reveal the massive evolution of plant disease resistance genes by retroduplication.</title>
        <authorList>
            <person name="Kim S."/>
            <person name="Park J."/>
            <person name="Yeom S.-I."/>
            <person name="Kim Y.-M."/>
            <person name="Seo E."/>
            <person name="Kim K.-T."/>
            <person name="Kim M.-S."/>
            <person name="Lee J.M."/>
            <person name="Cheong K."/>
            <person name="Shin H.-S."/>
            <person name="Kim S.-B."/>
            <person name="Han K."/>
            <person name="Lee J."/>
            <person name="Park M."/>
            <person name="Lee H.-A."/>
            <person name="Lee H.-Y."/>
            <person name="Lee Y."/>
            <person name="Oh S."/>
            <person name="Lee J.H."/>
            <person name="Choi E."/>
            <person name="Choi E."/>
            <person name="Lee S.E."/>
            <person name="Jeon J."/>
            <person name="Kim H."/>
            <person name="Choi G."/>
            <person name="Song H."/>
            <person name="Lee J."/>
            <person name="Lee S.-C."/>
            <person name="Kwon J.-K."/>
            <person name="Lee H.-Y."/>
            <person name="Koo N."/>
            <person name="Hong Y."/>
            <person name="Kim R.W."/>
            <person name="Kang W.-H."/>
            <person name="Huh J.H."/>
            <person name="Kang B.-C."/>
            <person name="Yang T.-J."/>
            <person name="Lee Y.-H."/>
            <person name="Bennetzen J.L."/>
            <person name="Choi D."/>
        </authorList>
    </citation>
    <scope>NUCLEOTIDE SEQUENCE [LARGE SCALE GENOMIC DNA]</scope>
    <source>
        <strain evidence="6">cv. PBC81</strain>
    </source>
</reference>
<evidence type="ECO:0000313" key="5">
    <source>
        <dbReference type="EMBL" id="PHT46025.1"/>
    </source>
</evidence>
<reference evidence="5 6" key="1">
    <citation type="journal article" date="2017" name="Genome Biol.">
        <title>New reference genome sequences of hot pepper reveal the massive evolution of plant disease-resistance genes by retroduplication.</title>
        <authorList>
            <person name="Kim S."/>
            <person name="Park J."/>
            <person name="Yeom S.I."/>
            <person name="Kim Y.M."/>
            <person name="Seo E."/>
            <person name="Kim K.T."/>
            <person name="Kim M.S."/>
            <person name="Lee J.M."/>
            <person name="Cheong K."/>
            <person name="Shin H.S."/>
            <person name="Kim S.B."/>
            <person name="Han K."/>
            <person name="Lee J."/>
            <person name="Park M."/>
            <person name="Lee H.A."/>
            <person name="Lee H.Y."/>
            <person name="Lee Y."/>
            <person name="Oh S."/>
            <person name="Lee J.H."/>
            <person name="Choi E."/>
            <person name="Choi E."/>
            <person name="Lee S.E."/>
            <person name="Jeon J."/>
            <person name="Kim H."/>
            <person name="Choi G."/>
            <person name="Song H."/>
            <person name="Lee J."/>
            <person name="Lee S.C."/>
            <person name="Kwon J.K."/>
            <person name="Lee H.Y."/>
            <person name="Koo N."/>
            <person name="Hong Y."/>
            <person name="Kim R.W."/>
            <person name="Kang W.H."/>
            <person name="Huh J.H."/>
            <person name="Kang B.C."/>
            <person name="Yang T.J."/>
            <person name="Lee Y.H."/>
            <person name="Bennetzen J.L."/>
            <person name="Choi D."/>
        </authorList>
    </citation>
    <scope>NUCLEOTIDE SEQUENCE [LARGE SCALE GENOMIC DNA]</scope>
    <source>
        <strain evidence="6">cv. PBC81</strain>
    </source>
</reference>